<name>A0A1G2IFJ2_9BACT</name>
<protein>
    <submittedName>
        <fullName evidence="1">Uncharacterized protein</fullName>
    </submittedName>
</protein>
<accession>A0A1G2IFJ2</accession>
<dbReference type="AlphaFoldDB" id="A0A1G2IFJ2"/>
<evidence type="ECO:0000313" key="1">
    <source>
        <dbReference type="EMBL" id="OGZ73492.1"/>
    </source>
</evidence>
<reference evidence="1 2" key="1">
    <citation type="journal article" date="2016" name="Nat. Commun.">
        <title>Thousands of microbial genomes shed light on interconnected biogeochemical processes in an aquifer system.</title>
        <authorList>
            <person name="Anantharaman K."/>
            <person name="Brown C.T."/>
            <person name="Hug L.A."/>
            <person name="Sharon I."/>
            <person name="Castelle C.J."/>
            <person name="Probst A.J."/>
            <person name="Thomas B.C."/>
            <person name="Singh A."/>
            <person name="Wilkins M.J."/>
            <person name="Karaoz U."/>
            <person name="Brodie E.L."/>
            <person name="Williams K.H."/>
            <person name="Hubbard S.S."/>
            <person name="Banfield J.F."/>
        </authorList>
    </citation>
    <scope>NUCLEOTIDE SEQUENCE [LARGE SCALE GENOMIC DNA]</scope>
</reference>
<gene>
    <name evidence="1" type="ORF">A2908_02180</name>
</gene>
<proteinExistence type="predicted"/>
<organism evidence="1 2">
    <name type="scientific">Candidatus Staskawiczbacteria bacterium RIFCSPLOWO2_01_FULL_38_12b</name>
    <dbReference type="NCBI Taxonomy" id="1802214"/>
    <lineage>
        <taxon>Bacteria</taxon>
        <taxon>Candidatus Staskawicziibacteriota</taxon>
    </lineage>
</organism>
<dbReference type="EMBL" id="MHPA01000011">
    <property type="protein sequence ID" value="OGZ73492.1"/>
    <property type="molecule type" value="Genomic_DNA"/>
</dbReference>
<dbReference type="Proteomes" id="UP000176774">
    <property type="component" value="Unassembled WGS sequence"/>
</dbReference>
<sequence length="92" mass="10850">MKDLIILIDEFIGGKVTFDLFYSKFNDLYCIEPSIFKENEEEFVSSINDKLGYSGGNPNIEERSYGLISSEEFKKWLESYKINNINFWNNKE</sequence>
<evidence type="ECO:0000313" key="2">
    <source>
        <dbReference type="Proteomes" id="UP000176774"/>
    </source>
</evidence>
<dbReference type="STRING" id="1802214.A2908_02180"/>
<comment type="caution">
    <text evidence="1">The sequence shown here is derived from an EMBL/GenBank/DDBJ whole genome shotgun (WGS) entry which is preliminary data.</text>
</comment>